<protein>
    <submittedName>
        <fullName evidence="2">Uncharacterized protein</fullName>
    </submittedName>
</protein>
<name>Q480F0_COLP3</name>
<reference evidence="2" key="1">
    <citation type="journal article" date="2005" name="Proc. Natl. Acad. Sci. U.S.A.">
        <title>The psychrophilic lifestyle as revealed by the genome sequence of Colwellia psychrerythraea 34H through genomic and proteomic analyses.</title>
        <authorList>
            <person name="Methe B.A."/>
            <person name="Nelson K.E."/>
            <person name="Deming J.W."/>
            <person name="Momen B."/>
            <person name="Melamud E."/>
            <person name="Zhang X."/>
            <person name="Moult J."/>
            <person name="Madupu R."/>
            <person name="Nelson W.C."/>
            <person name="Dodson R.J."/>
            <person name="Brinkac L.M."/>
            <person name="Daugherty S.C."/>
            <person name="Durkin A.S."/>
            <person name="DeBoy R.T."/>
            <person name="Kolonay J.F."/>
            <person name="Sullivan S.A."/>
            <person name="Zhou L."/>
            <person name="Davidsen T.M."/>
            <person name="Wu M."/>
            <person name="Huston A.L."/>
            <person name="Lewis M."/>
            <person name="Weaver B."/>
            <person name="Weidman J.F."/>
            <person name="Khouri H."/>
            <person name="Utterback T.R."/>
            <person name="Feldblyum T.V."/>
            <person name="Fraser C.M."/>
        </authorList>
    </citation>
    <scope>NUCLEOTIDE SEQUENCE [LARGE SCALE GENOMIC DNA]</scope>
    <source>
        <strain evidence="2">34H</strain>
    </source>
</reference>
<evidence type="ECO:0000313" key="3">
    <source>
        <dbReference type="Proteomes" id="UP000000547"/>
    </source>
</evidence>
<sequence length="95" mass="11053">MKFKQKVFIASILALTISMPVLSDMFTPSHSCSKPIKPYQFNSQWELDNFNNDVDMFKSCIQDFIDEQNRAAKKHAQAADDAIEEWNNFVNYELN</sequence>
<organism evidence="2 3">
    <name type="scientific">Colwellia psychrerythraea (strain 34H / ATCC BAA-681)</name>
    <name type="common">Vibrio psychroerythus</name>
    <dbReference type="NCBI Taxonomy" id="167879"/>
    <lineage>
        <taxon>Bacteria</taxon>
        <taxon>Pseudomonadati</taxon>
        <taxon>Pseudomonadota</taxon>
        <taxon>Gammaproteobacteria</taxon>
        <taxon>Alteromonadales</taxon>
        <taxon>Colwelliaceae</taxon>
        <taxon>Colwellia</taxon>
    </lineage>
</organism>
<feature type="signal peptide" evidence="1">
    <location>
        <begin position="1"/>
        <end position="23"/>
    </location>
</feature>
<dbReference type="RefSeq" id="WP_011043661.1">
    <property type="nucleotide sequence ID" value="NC_003910.7"/>
</dbReference>
<dbReference type="AlphaFoldDB" id="Q480F0"/>
<dbReference type="EMBL" id="CP000083">
    <property type="protein sequence ID" value="AAZ26042.1"/>
    <property type="molecule type" value="Genomic_DNA"/>
</dbReference>
<evidence type="ECO:0000256" key="1">
    <source>
        <dbReference type="SAM" id="SignalP"/>
    </source>
</evidence>
<keyword evidence="1" id="KW-0732">Signal</keyword>
<gene>
    <name evidence="2" type="ordered locus">CPS_2864</name>
</gene>
<feature type="chain" id="PRO_5004233783" evidence="1">
    <location>
        <begin position="24"/>
        <end position="95"/>
    </location>
</feature>
<dbReference type="Proteomes" id="UP000000547">
    <property type="component" value="Chromosome"/>
</dbReference>
<evidence type="ECO:0000313" key="2">
    <source>
        <dbReference type="EMBL" id="AAZ26042.1"/>
    </source>
</evidence>
<dbReference type="KEGG" id="cps:CPS_2864"/>
<accession>Q480F0</accession>
<dbReference type="HOGENOM" id="CLU_2367992_0_0_6"/>
<proteinExistence type="predicted"/>